<evidence type="ECO:0000313" key="1">
    <source>
        <dbReference type="EMBL" id="MYL97227.1"/>
    </source>
</evidence>
<accession>A0A7X4GEM1</accession>
<reference evidence="1 2" key="1">
    <citation type="submission" date="2019-12" db="EMBL/GenBank/DDBJ databases">
        <authorList>
            <person name="Feng G."/>
            <person name="Zhu H."/>
        </authorList>
    </citation>
    <scope>NUCLEOTIDE SEQUENCE [LARGE SCALE GENOMIC DNA]</scope>
    <source>
        <strain evidence="1 2">FGD1</strain>
    </source>
</reference>
<keyword evidence="2" id="KW-1185">Reference proteome</keyword>
<dbReference type="RefSeq" id="WP_160984966.1">
    <property type="nucleotide sequence ID" value="NZ_WVTD01000003.1"/>
</dbReference>
<protein>
    <submittedName>
        <fullName evidence="1">Uncharacterized protein</fullName>
    </submittedName>
</protein>
<dbReference type="AlphaFoldDB" id="A0A7X4GEM1"/>
<dbReference type="Proteomes" id="UP000465810">
    <property type="component" value="Unassembled WGS sequence"/>
</dbReference>
<gene>
    <name evidence="1" type="ORF">GR702_05505</name>
</gene>
<sequence length="91" mass="10400">MSRTEACHNFGALKRLFDALVPSCDWRTANVFRLDAHDPEFADESEGNVGRIELQWLGLHLAFEIGHTPPKRLPEQIAATRRYLRILRGEA</sequence>
<proteinExistence type="predicted"/>
<dbReference type="EMBL" id="WVTD01000003">
    <property type="protein sequence ID" value="MYL97227.1"/>
    <property type="molecule type" value="Genomic_DNA"/>
</dbReference>
<comment type="caution">
    <text evidence="1">The sequence shown here is derived from an EMBL/GenBank/DDBJ whole genome shotgun (WGS) entry which is preliminary data.</text>
</comment>
<organism evidence="1 2">
    <name type="scientific">Novosphingobium silvae</name>
    <dbReference type="NCBI Taxonomy" id="2692619"/>
    <lineage>
        <taxon>Bacteria</taxon>
        <taxon>Pseudomonadati</taxon>
        <taxon>Pseudomonadota</taxon>
        <taxon>Alphaproteobacteria</taxon>
        <taxon>Sphingomonadales</taxon>
        <taxon>Sphingomonadaceae</taxon>
        <taxon>Novosphingobium</taxon>
    </lineage>
</organism>
<evidence type="ECO:0000313" key="2">
    <source>
        <dbReference type="Proteomes" id="UP000465810"/>
    </source>
</evidence>
<name>A0A7X4GEM1_9SPHN</name>